<reference evidence="1" key="1">
    <citation type="journal article" date="2021" name="Evol. Appl.">
        <title>The genome of the Pyrenean desman and the effects of bottlenecks and inbreeding on the genomic landscape of an endangered species.</title>
        <authorList>
            <person name="Escoda L."/>
            <person name="Castresana J."/>
        </authorList>
    </citation>
    <scope>NUCLEOTIDE SEQUENCE</scope>
    <source>
        <strain evidence="1">IBE-C5619</strain>
    </source>
</reference>
<proteinExistence type="predicted"/>
<dbReference type="OrthoDB" id="9664415at2759"/>
<comment type="caution">
    <text evidence="1">The sequence shown here is derived from an EMBL/GenBank/DDBJ whole genome shotgun (WGS) entry which is preliminary data.</text>
</comment>
<sequence length="3346" mass="384109">GNRHGVGWAPIPSPVLEELAVQTKAPGYLQPRDLPSRGVFPFVQGLLCNTGSRCSNVSYAWSTEHRLRSPRFWTAEGHKVNDLIFLKEIQDVAEDIYELMDKSKNLQNLWMDLNKTEEVILTLESLHQQPHIWDFLLLLPKFYVNNVHVDDSIHVGVHFLQVVLNSLTSLEDLDWLPLNHTFTNVSKIVLNATISMLTFLQERGMTATGLESGYNQSLHNMVWDPQSVQADLKSEFGFDDLQAEQILNYSTKLQEIPTESSLEQMVCSALSHTSEDKWDRAGHPGDCDPRWLEVKNYLVHAVNWLKIYKQVSRQWQKIVFAGIGHGLEAVGSWFEEDSQPWKVAEASHTGLLLLNDILSADNLKSIFLSPQILLHLQKLQDILRNLPQWPPLKRLLQFDEALRNVIAQNLHFFQEVLLRLETSAKDSKLHESDHLKLEKDVFFWELKQLLLKNATAMCLSGRRPEREGFPNPGNSSVWEGLICHYYFFNETSTFNKLRGSVEDADHLLQEVISGHANMPVSISEEYLGWEDLEKQLLEVSLSCSQLFQLLGTVVSPGNSIFSSDCRDQLVSMVLFHILEKAQSSLEQSNYWKTSIGFIRKTCEVVQYANMQESFQNNTAFYEDSPCYKENMDWEFISDNYFLFVNNLLKFPRLSISRVLTSTKELLKMEKKLHTLEDEQIKFLLSFVEFWEKLLLLKSFNLFDVPKFRNFPSLTGTVLNSHLWINHLEGDPSATNNQNILEFSKDIIKKIQTLQNLWIREESRNIFRFIELILYEIDPKLLEFWMYNISKVERMKLDTLSTLLNFSAPENEMIFSETFNFSQFHSDLSKLPAMKIDFAQLSETIINNLYEFGFLRQEQVLEALDTVSALKNASYFFLTLSESQRQELDKIITYIYTNVFKDKDSASLLQIYSSLYQYIYKFLGVQNRESLPSFLAEISKHILNITKQFNFQSIANAFAFLYETTSVLGEISEGSFCQQLLSIFNFLENQAQSLTSTEGPALEVIHAALTGFRQLFIADRDFRGSLFQYMRQLFNGSVETLFGNECFTLDNKSISPVNYLVGGSSLVLPQAGILSNFSANGSVFNEIMAIHCTVSWLQMWTEIWGSISHTFKLDLEIFMPLHIGLTQILDELESDMKITKSCQGIFLIHHPTRLLLNLFKNVTQAYDFHDWYGFLKLRDLWVTIHDMLVRVKLLNEDRVEKSLSSIETALHQLKAFPLNINASQEFLYSLLDIFIELSNTSDYVARNAHLINHSFSNNLTDYGVGFQSVITELRETILFLRNVSHDQHSFSCADIFQNVTEFILEDGLLYVNTSQRALQILAMLKSTFSTEDTVNKLKGCIEWVDITNHLYVMYNSSFFKGPLQGILKNFGDVENKISSSLKLITWMLNIMEPCSLNISNINCVNIYLKNVTDFLNVILSAVLEEEKLPKIEILLTLLNDSTNQIRIIINNLTRDFDFAFQPNWKHFIELILRSKEMSDDIPKQFKDIWLHLIALGKEIQKLVKDLLLNNLEKSSSKTETTLNIFATSPKEKNINSLGNSLYYLASYLAANLSHNFKNSSKTIPHEVMKAVSLGFQLIRDLFNSLMPSVHHNSPQDPDNIQILKKVASFLPTLKKADIDLLVDQLEQISENLTDFFKNINRLGTRNLGVNLLVGLIEKLVDSSHSWNVNHLLKLSHLFPKDAVNTVVDVYYALPHAVRLLQRVIDKNIMEVLKDIYNFTLLHGISISNITKKDFAIVIKTLLDTIELVSDKPNILSKALTCLPMIWCKNHTTSGFQRNPKLEACNVHELMSSSFYSKVDVMLHHLHLSPPGEESQCSNERSQMKITRKMICLIHELVDWNSILLELSEIFHVRIPLTETAQEFWHKVLPFVSSFENQSNDNISELCPSGPIKQVILKIIENFKNVNFTKVTSDENVLDKLVSLKKILNINEGIETFVQNNIFLHLRRIINLLFGDQIQENSIPSLVSPLVVFLNANFIDSRLEALSELIKKNEISNDFGEMWLVFEQTVEYLNRDSNIKQQLSEVYKKFQISNSVSLQNITLHLAHYLENLDSSSLKILEIIKVFLLVTRNWLHKYANENYTSMIQTYLLMANESTLNDANLLTKDINNFWGYLENISKESHLDIDLLIHLLNQEQLTNFSVIQLFFELILINSINKLGISQAALNINDTDLHIMNFINFTLNHTQSENGNRITFLPRGTADSMGQLLKIFFSSLLKNNSENKISLLLKEFHKDREIGLISKDKILEIQQLDQFLASTEETRLMNIFSSLKETVYHLINNSFLLDNKNFYFDNPQGLKFIKNLLKFLLREISMKTKTENNLDILTVVSQLLFHMSSSENLFKLNQDLRSALYLVRETSIEIANLMDTLLKSPNKDFYTLYPILQEVIVANLTDLLSLINNSFPLRNREMLEITKRLLDVISRAGGESHVLEPLLEMSNTLIMLVRDSAEMRALAISVNSTVKILKLAQKVSRTMATIFKTQFTSNINDTMKFYDTLYSILQQSAKNAVNQIFTLKKVDNLIFENINDSLTLFLELAFGMIGVKPNISQNSGTVNMSSSIVSYVNKSNVFFDILEEIAEFLTSVKINSREVEYLVEAFSCDNQIFSANPLNLCEEVLNCLVPISNIINQIDFLYPNKIAAYSCPQDTKWERTHKVLLFLDKMLSQNNTEIEAYLRAMIDLTLEVLWKNLENDDGNAFNILLTFAQHPNNLLKTIKTVAEISSGIKSDYDGNLSKTLFFNFSLIPNLEDIIQIMLNQTTLLRKELLLNNSQWINSMENLLQSVFEIFINATTGRNIISEKEERTKKPSSCFEKYLKGLIALTEYWQEVPLIDQSVVAMCQAFQQPVKTPSALVTLQKVQVLVLRVLTIFAENPSLTKDILCAALSCRQDGIRSLLLPALQGVTLVYDHYQELANIWSSFHQVNCEGLSRNLSSTLESFIGKLENVTVQDCECQPILDTAQWLMHRLTQSLGKTLFPENPIVTFLSNFTVTEEVKVKDLIRNITKLTEELQSSIHISNETINSILEANISHSKVFSSVFTIVLSGRCDWDILRLLLEFPEDEQSWFTVKELCGLPGSKVYALILLMSRNLNLRNVIYKTLIPSEVRSMLSSLLDLVSSLSQLLTKASEVLEHLPEFLQALKIPALLDMPDLQQTRSSVFSSFQSVMKMICKDQTSFLSNAKTFIDLPRVNELLEDDKEKFNIPEDSTPFCMKLYQEILQFPNGALVWSFLKPVLHGKILFTPNTPEINKVIQKANYTFHFVDKLKSLSEILLKMSSFVQGSGNGQMMNQLQDILRIKFIRNFIENKLQIDVDKLIEKLQMYDTKEILPLLLQSGQYYFTEIESMKETFPE</sequence>
<protein>
    <submittedName>
        <fullName evidence="1">ATP-binding cassette sub-family A member 13</fullName>
    </submittedName>
</protein>
<feature type="non-terminal residue" evidence="1">
    <location>
        <position position="1"/>
    </location>
</feature>
<keyword evidence="2" id="KW-1185">Reference proteome</keyword>
<dbReference type="GO" id="GO:0005524">
    <property type="term" value="F:ATP binding"/>
    <property type="evidence" value="ECO:0007669"/>
    <property type="project" value="UniProtKB-KW"/>
</dbReference>
<keyword evidence="1" id="KW-0067">ATP-binding</keyword>
<organism evidence="1 2">
    <name type="scientific">Galemys pyrenaicus</name>
    <name type="common">Iberian desman</name>
    <name type="synonym">Pyrenean desman</name>
    <dbReference type="NCBI Taxonomy" id="202257"/>
    <lineage>
        <taxon>Eukaryota</taxon>
        <taxon>Metazoa</taxon>
        <taxon>Chordata</taxon>
        <taxon>Craniata</taxon>
        <taxon>Vertebrata</taxon>
        <taxon>Euteleostomi</taxon>
        <taxon>Mammalia</taxon>
        <taxon>Eutheria</taxon>
        <taxon>Laurasiatheria</taxon>
        <taxon>Eulipotyphla</taxon>
        <taxon>Talpidae</taxon>
        <taxon>Galemys</taxon>
    </lineage>
</organism>
<accession>A0A8J6A182</accession>
<evidence type="ECO:0000313" key="1">
    <source>
        <dbReference type="EMBL" id="KAG8510527.1"/>
    </source>
</evidence>
<evidence type="ECO:0000313" key="2">
    <source>
        <dbReference type="Proteomes" id="UP000700334"/>
    </source>
</evidence>
<keyword evidence="1" id="KW-0547">Nucleotide-binding</keyword>
<name>A0A8J6A182_GALPY</name>
<gene>
    <name evidence="1" type="ORF">J0S82_002583</name>
</gene>
<dbReference type="EMBL" id="JAGFMF010011868">
    <property type="protein sequence ID" value="KAG8510527.1"/>
    <property type="molecule type" value="Genomic_DNA"/>
</dbReference>
<dbReference type="Proteomes" id="UP000700334">
    <property type="component" value="Unassembled WGS sequence"/>
</dbReference>